<organism evidence="1 2">
    <name type="scientific">Roseimaritima ulvae</name>
    <dbReference type="NCBI Taxonomy" id="980254"/>
    <lineage>
        <taxon>Bacteria</taxon>
        <taxon>Pseudomonadati</taxon>
        <taxon>Planctomycetota</taxon>
        <taxon>Planctomycetia</taxon>
        <taxon>Pirellulales</taxon>
        <taxon>Pirellulaceae</taxon>
        <taxon>Roseimaritima</taxon>
    </lineage>
</organism>
<name>A0A5B9QIL3_9BACT</name>
<dbReference type="KEGG" id="rul:UC8_08970"/>
<keyword evidence="2" id="KW-1185">Reference proteome</keyword>
<dbReference type="Proteomes" id="UP000325286">
    <property type="component" value="Chromosome"/>
</dbReference>
<dbReference type="EMBL" id="CP042914">
    <property type="protein sequence ID" value="QEG38937.1"/>
    <property type="molecule type" value="Genomic_DNA"/>
</dbReference>
<accession>A0A5B9QIL3</accession>
<gene>
    <name evidence="1" type="ORF">UC8_08970</name>
</gene>
<evidence type="ECO:0000313" key="2">
    <source>
        <dbReference type="Proteomes" id="UP000325286"/>
    </source>
</evidence>
<protein>
    <submittedName>
        <fullName evidence="1">Uncharacterized protein</fullName>
    </submittedName>
</protein>
<reference evidence="1 2" key="1">
    <citation type="submission" date="2019-08" db="EMBL/GenBank/DDBJ databases">
        <title>Deep-cultivation of Planctomycetes and their phenomic and genomic characterization uncovers novel biology.</title>
        <authorList>
            <person name="Wiegand S."/>
            <person name="Jogler M."/>
            <person name="Boedeker C."/>
            <person name="Pinto D."/>
            <person name="Vollmers J."/>
            <person name="Rivas-Marin E."/>
            <person name="Kohn T."/>
            <person name="Peeters S.H."/>
            <person name="Heuer A."/>
            <person name="Rast P."/>
            <person name="Oberbeckmann S."/>
            <person name="Bunk B."/>
            <person name="Jeske O."/>
            <person name="Meyerdierks A."/>
            <person name="Storesund J.E."/>
            <person name="Kallscheuer N."/>
            <person name="Luecker S."/>
            <person name="Lage O.M."/>
            <person name="Pohl T."/>
            <person name="Merkel B.J."/>
            <person name="Hornburger P."/>
            <person name="Mueller R.-W."/>
            <person name="Bruemmer F."/>
            <person name="Labrenz M."/>
            <person name="Spormann A.M."/>
            <person name="Op den Camp H."/>
            <person name="Overmann J."/>
            <person name="Amann R."/>
            <person name="Jetten M.S.M."/>
            <person name="Mascher T."/>
            <person name="Medema M.H."/>
            <person name="Devos D.P."/>
            <person name="Kaster A.-K."/>
            <person name="Ovreas L."/>
            <person name="Rohde M."/>
            <person name="Galperin M.Y."/>
            <person name="Jogler C."/>
        </authorList>
    </citation>
    <scope>NUCLEOTIDE SEQUENCE [LARGE SCALE GENOMIC DNA]</scope>
    <source>
        <strain evidence="1 2">UC8</strain>
    </source>
</reference>
<dbReference type="OrthoDB" id="287438at2"/>
<sequence length="101" mass="11143">MLPQFSIDQCPLCKTGLCGIRICGIHTDTPHGLVVCDECEAIWQQPDTTSEHLYPDSENARCPICEAPLWGDASRWATADDCRALGWEQAINENLNADPEA</sequence>
<evidence type="ECO:0000313" key="1">
    <source>
        <dbReference type="EMBL" id="QEG38937.1"/>
    </source>
</evidence>
<proteinExistence type="predicted"/>
<dbReference type="AlphaFoldDB" id="A0A5B9QIL3"/>
<dbReference type="RefSeq" id="WP_068140580.1">
    <property type="nucleotide sequence ID" value="NZ_CP042914.1"/>
</dbReference>